<gene>
    <name evidence="1" type="ORF">ABGN05_05815</name>
</gene>
<evidence type="ECO:0000313" key="1">
    <source>
        <dbReference type="EMBL" id="MEX0405177.1"/>
    </source>
</evidence>
<reference evidence="1 2" key="1">
    <citation type="submission" date="2024-05" db="EMBL/GenBank/DDBJ databases">
        <authorList>
            <person name="Jiang F."/>
        </authorList>
    </citation>
    <scope>NUCLEOTIDE SEQUENCE [LARGE SCALE GENOMIC DNA]</scope>
    <source>
        <strain evidence="1 2">LZ166</strain>
    </source>
</reference>
<keyword evidence="2" id="KW-1185">Reference proteome</keyword>
<protein>
    <submittedName>
        <fullName evidence="1">Uncharacterized protein</fullName>
    </submittedName>
</protein>
<sequence>MIDVDRISDRLACDPLVTDYDFWRAIKELEYQLYAVEQRGGLVPIEFLRLRRIMHSASRKRRSRSQ</sequence>
<evidence type="ECO:0000313" key="2">
    <source>
        <dbReference type="Proteomes" id="UP001556692"/>
    </source>
</evidence>
<proteinExistence type="predicted"/>
<comment type="caution">
    <text evidence="1">The sequence shown here is derived from an EMBL/GenBank/DDBJ whole genome shotgun (WGS) entry which is preliminary data.</text>
</comment>
<dbReference type="Proteomes" id="UP001556692">
    <property type="component" value="Unassembled WGS sequence"/>
</dbReference>
<organism evidence="1 2">
    <name type="scientific">Aquibium pacificus</name>
    <dbReference type="NCBI Taxonomy" id="3153579"/>
    <lineage>
        <taxon>Bacteria</taxon>
        <taxon>Pseudomonadati</taxon>
        <taxon>Pseudomonadota</taxon>
        <taxon>Alphaproteobacteria</taxon>
        <taxon>Hyphomicrobiales</taxon>
        <taxon>Phyllobacteriaceae</taxon>
        <taxon>Aquibium</taxon>
    </lineage>
</organism>
<dbReference type="EMBL" id="JBDPGJ010000001">
    <property type="protein sequence ID" value="MEX0405177.1"/>
    <property type="molecule type" value="Genomic_DNA"/>
</dbReference>
<name>A0ABV3SEL4_9HYPH</name>
<dbReference type="RefSeq" id="WP_367953022.1">
    <property type="nucleotide sequence ID" value="NZ_JBDPGJ010000001.1"/>
</dbReference>
<accession>A0ABV3SEL4</accession>